<gene>
    <name evidence="3" type="ORF">ENP86_12245</name>
</gene>
<feature type="transmembrane region" description="Helical" evidence="1">
    <location>
        <begin position="111"/>
        <end position="131"/>
    </location>
</feature>
<dbReference type="GO" id="GO:0080120">
    <property type="term" value="P:CAAX-box protein maturation"/>
    <property type="evidence" value="ECO:0007669"/>
    <property type="project" value="UniProtKB-ARBA"/>
</dbReference>
<keyword evidence="1" id="KW-1133">Transmembrane helix</keyword>
<dbReference type="EMBL" id="DSKY01000022">
    <property type="protein sequence ID" value="HDY60292.1"/>
    <property type="molecule type" value="Genomic_DNA"/>
</dbReference>
<comment type="caution">
    <text evidence="3">The sequence shown here is derived from an EMBL/GenBank/DDBJ whole genome shotgun (WGS) entry which is preliminary data.</text>
</comment>
<sequence>MKLLFLPAIVNIIIGWGIWFLLYLKSGSYEKASMDIQTYVIVYIPILLFLFLPFYKKKLNEKGFSLKSLFITEQKVKVIDFAIAFVLGCVIGLLNIGYAEVILPPNFSFTQLSLILQVINFIGAIFVAPIIEEIIFRGYGKIILEQNHGLWKTALITSIAFAIWHANWYVIPIAFLFGMVIYYAYSKRKTLFVPVIAHGLNNLIALLFTFG</sequence>
<dbReference type="PANTHER" id="PTHR36435:SF1">
    <property type="entry name" value="CAAX AMINO TERMINAL PROTEASE FAMILY PROTEIN"/>
    <property type="match status" value="1"/>
</dbReference>
<accession>A0A7V0Z7Z4</accession>
<name>A0A7V0Z7Z4_UNCW3</name>
<evidence type="ECO:0000313" key="3">
    <source>
        <dbReference type="EMBL" id="HDY60292.1"/>
    </source>
</evidence>
<feature type="transmembrane region" description="Helical" evidence="1">
    <location>
        <begin position="191"/>
        <end position="210"/>
    </location>
</feature>
<dbReference type="PANTHER" id="PTHR36435">
    <property type="entry name" value="SLR1288 PROTEIN"/>
    <property type="match status" value="1"/>
</dbReference>
<feature type="transmembrane region" description="Helical" evidence="1">
    <location>
        <begin position="76"/>
        <end position="99"/>
    </location>
</feature>
<organism evidence="3">
    <name type="scientific">candidate division WOR-3 bacterium</name>
    <dbReference type="NCBI Taxonomy" id="2052148"/>
    <lineage>
        <taxon>Bacteria</taxon>
        <taxon>Bacteria division WOR-3</taxon>
    </lineage>
</organism>
<keyword evidence="1" id="KW-0472">Membrane</keyword>
<feature type="transmembrane region" description="Helical" evidence="1">
    <location>
        <begin position="36"/>
        <end position="55"/>
    </location>
</feature>
<reference evidence="3" key="1">
    <citation type="journal article" date="2020" name="mSystems">
        <title>Genome- and Community-Level Interaction Insights into Carbon Utilization and Element Cycling Functions of Hydrothermarchaeota in Hydrothermal Sediment.</title>
        <authorList>
            <person name="Zhou Z."/>
            <person name="Liu Y."/>
            <person name="Xu W."/>
            <person name="Pan J."/>
            <person name="Luo Z.H."/>
            <person name="Li M."/>
        </authorList>
    </citation>
    <scope>NUCLEOTIDE SEQUENCE [LARGE SCALE GENOMIC DNA]</scope>
    <source>
        <strain evidence="3">SpSt-258</strain>
    </source>
</reference>
<protein>
    <submittedName>
        <fullName evidence="3">CPBP family intramembrane metalloprotease</fullName>
    </submittedName>
</protein>
<keyword evidence="3" id="KW-0482">Metalloprotease</keyword>
<dbReference type="InterPro" id="IPR003675">
    <property type="entry name" value="Rce1/LyrA-like_dom"/>
</dbReference>
<dbReference type="GO" id="GO:0006508">
    <property type="term" value="P:proteolysis"/>
    <property type="evidence" value="ECO:0007669"/>
    <property type="project" value="UniProtKB-KW"/>
</dbReference>
<feature type="transmembrane region" description="Helical" evidence="1">
    <location>
        <begin position="166"/>
        <end position="185"/>
    </location>
</feature>
<dbReference type="GO" id="GO:0004175">
    <property type="term" value="F:endopeptidase activity"/>
    <property type="evidence" value="ECO:0007669"/>
    <property type="project" value="UniProtKB-ARBA"/>
</dbReference>
<keyword evidence="3" id="KW-0378">Hydrolase</keyword>
<dbReference type="Pfam" id="PF02517">
    <property type="entry name" value="Rce1-like"/>
    <property type="match status" value="1"/>
</dbReference>
<keyword evidence="3" id="KW-0645">Protease</keyword>
<proteinExistence type="predicted"/>
<keyword evidence="1" id="KW-0812">Transmembrane</keyword>
<evidence type="ECO:0000256" key="1">
    <source>
        <dbReference type="SAM" id="Phobius"/>
    </source>
</evidence>
<feature type="domain" description="CAAX prenyl protease 2/Lysostaphin resistance protein A-like" evidence="2">
    <location>
        <begin position="117"/>
        <end position="204"/>
    </location>
</feature>
<dbReference type="InterPro" id="IPR052710">
    <property type="entry name" value="CAAX_protease"/>
</dbReference>
<feature type="transmembrane region" description="Helical" evidence="1">
    <location>
        <begin position="5"/>
        <end position="24"/>
    </location>
</feature>
<dbReference type="GO" id="GO:0008237">
    <property type="term" value="F:metallopeptidase activity"/>
    <property type="evidence" value="ECO:0007669"/>
    <property type="project" value="UniProtKB-KW"/>
</dbReference>
<dbReference type="AlphaFoldDB" id="A0A7V0Z7Z4"/>
<evidence type="ECO:0000259" key="2">
    <source>
        <dbReference type="Pfam" id="PF02517"/>
    </source>
</evidence>